<name>A0A453N053_AEGTS</name>
<organism evidence="1 2">
    <name type="scientific">Aegilops tauschii subsp. strangulata</name>
    <name type="common">Goatgrass</name>
    <dbReference type="NCBI Taxonomy" id="200361"/>
    <lineage>
        <taxon>Eukaryota</taxon>
        <taxon>Viridiplantae</taxon>
        <taxon>Streptophyta</taxon>
        <taxon>Embryophyta</taxon>
        <taxon>Tracheophyta</taxon>
        <taxon>Spermatophyta</taxon>
        <taxon>Magnoliopsida</taxon>
        <taxon>Liliopsida</taxon>
        <taxon>Poales</taxon>
        <taxon>Poaceae</taxon>
        <taxon>BOP clade</taxon>
        <taxon>Pooideae</taxon>
        <taxon>Triticodae</taxon>
        <taxon>Triticeae</taxon>
        <taxon>Triticinae</taxon>
        <taxon>Aegilops</taxon>
    </lineage>
</organism>
<dbReference type="EnsemblPlants" id="AET6Gv20162600.1">
    <property type="protein sequence ID" value="AET6Gv20162600.1"/>
    <property type="gene ID" value="AET6Gv20162600"/>
</dbReference>
<protein>
    <submittedName>
        <fullName evidence="1">Uncharacterized protein</fullName>
    </submittedName>
</protein>
<reference evidence="1" key="4">
    <citation type="submission" date="2019-03" db="UniProtKB">
        <authorList>
            <consortium name="EnsemblPlants"/>
        </authorList>
    </citation>
    <scope>IDENTIFICATION</scope>
</reference>
<evidence type="ECO:0000313" key="1">
    <source>
        <dbReference type="EnsemblPlants" id="AET6Gv20162600.1"/>
    </source>
</evidence>
<reference evidence="1" key="3">
    <citation type="journal article" date="2017" name="Nature">
        <title>Genome sequence of the progenitor of the wheat D genome Aegilops tauschii.</title>
        <authorList>
            <person name="Luo M.C."/>
            <person name="Gu Y.Q."/>
            <person name="Puiu D."/>
            <person name="Wang H."/>
            <person name="Twardziok S.O."/>
            <person name="Deal K.R."/>
            <person name="Huo N."/>
            <person name="Zhu T."/>
            <person name="Wang L."/>
            <person name="Wang Y."/>
            <person name="McGuire P.E."/>
            <person name="Liu S."/>
            <person name="Long H."/>
            <person name="Ramasamy R.K."/>
            <person name="Rodriguez J.C."/>
            <person name="Van S.L."/>
            <person name="Yuan L."/>
            <person name="Wang Z."/>
            <person name="Xia Z."/>
            <person name="Xiao L."/>
            <person name="Anderson O.D."/>
            <person name="Ouyang S."/>
            <person name="Liang Y."/>
            <person name="Zimin A.V."/>
            <person name="Pertea G."/>
            <person name="Qi P."/>
            <person name="Bennetzen J.L."/>
            <person name="Dai X."/>
            <person name="Dawson M.W."/>
            <person name="Muller H.G."/>
            <person name="Kugler K."/>
            <person name="Rivarola-Duarte L."/>
            <person name="Spannagl M."/>
            <person name="Mayer K.F.X."/>
            <person name="Lu F.H."/>
            <person name="Bevan M.W."/>
            <person name="Leroy P."/>
            <person name="Li P."/>
            <person name="You F.M."/>
            <person name="Sun Q."/>
            <person name="Liu Z."/>
            <person name="Lyons E."/>
            <person name="Wicker T."/>
            <person name="Salzberg S.L."/>
            <person name="Devos K.M."/>
            <person name="Dvorak J."/>
        </authorList>
    </citation>
    <scope>NUCLEOTIDE SEQUENCE [LARGE SCALE GENOMIC DNA]</scope>
    <source>
        <strain evidence="1">cv. AL8/78</strain>
    </source>
</reference>
<dbReference type="Proteomes" id="UP000015105">
    <property type="component" value="Chromosome 6D"/>
</dbReference>
<keyword evidence="2" id="KW-1185">Reference proteome</keyword>
<proteinExistence type="predicted"/>
<reference evidence="2" key="1">
    <citation type="journal article" date="2014" name="Science">
        <title>Ancient hybridizations among the ancestral genomes of bread wheat.</title>
        <authorList>
            <consortium name="International Wheat Genome Sequencing Consortium,"/>
            <person name="Marcussen T."/>
            <person name="Sandve S.R."/>
            <person name="Heier L."/>
            <person name="Spannagl M."/>
            <person name="Pfeifer M."/>
            <person name="Jakobsen K.S."/>
            <person name="Wulff B.B."/>
            <person name="Steuernagel B."/>
            <person name="Mayer K.F."/>
            <person name="Olsen O.A."/>
        </authorList>
    </citation>
    <scope>NUCLEOTIDE SEQUENCE [LARGE SCALE GENOMIC DNA]</scope>
    <source>
        <strain evidence="2">cv. AL8/78</strain>
    </source>
</reference>
<accession>A0A453N053</accession>
<sequence>MHQLVGEMGGLCAVNKTQLFIIDENLGVSRVSPYMATASFVIYRARPYRTCLTPLQRRIACLNLFSSFHFLLKGKRSSLHSGHGQPFSPPLS</sequence>
<dbReference type="AlphaFoldDB" id="A0A453N053"/>
<reference evidence="2" key="2">
    <citation type="journal article" date="2017" name="Nat. Plants">
        <title>The Aegilops tauschii genome reveals multiple impacts of transposons.</title>
        <authorList>
            <person name="Zhao G."/>
            <person name="Zou C."/>
            <person name="Li K."/>
            <person name="Wang K."/>
            <person name="Li T."/>
            <person name="Gao L."/>
            <person name="Zhang X."/>
            <person name="Wang H."/>
            <person name="Yang Z."/>
            <person name="Liu X."/>
            <person name="Jiang W."/>
            <person name="Mao L."/>
            <person name="Kong X."/>
            <person name="Jiao Y."/>
            <person name="Jia J."/>
        </authorList>
    </citation>
    <scope>NUCLEOTIDE SEQUENCE [LARGE SCALE GENOMIC DNA]</scope>
    <source>
        <strain evidence="2">cv. AL8/78</strain>
    </source>
</reference>
<reference evidence="1" key="5">
    <citation type="journal article" date="2021" name="G3 (Bethesda)">
        <title>Aegilops tauschii genome assembly Aet v5.0 features greater sequence contiguity and improved annotation.</title>
        <authorList>
            <person name="Wang L."/>
            <person name="Zhu T."/>
            <person name="Rodriguez J.C."/>
            <person name="Deal K.R."/>
            <person name="Dubcovsky J."/>
            <person name="McGuire P.E."/>
            <person name="Lux T."/>
            <person name="Spannagl M."/>
            <person name="Mayer K.F.X."/>
            <person name="Baldrich P."/>
            <person name="Meyers B.C."/>
            <person name="Huo N."/>
            <person name="Gu Y.Q."/>
            <person name="Zhou H."/>
            <person name="Devos K.M."/>
            <person name="Bennetzen J.L."/>
            <person name="Unver T."/>
            <person name="Budak H."/>
            <person name="Gulick P.J."/>
            <person name="Galiba G."/>
            <person name="Kalapos B."/>
            <person name="Nelson D.R."/>
            <person name="Li P."/>
            <person name="You F.M."/>
            <person name="Luo M.C."/>
            <person name="Dvorak J."/>
        </authorList>
    </citation>
    <scope>NUCLEOTIDE SEQUENCE [LARGE SCALE GENOMIC DNA]</scope>
    <source>
        <strain evidence="1">cv. AL8/78</strain>
    </source>
</reference>
<evidence type="ECO:0000313" key="2">
    <source>
        <dbReference type="Proteomes" id="UP000015105"/>
    </source>
</evidence>
<dbReference type="Gramene" id="AET6Gv20162600.1">
    <property type="protein sequence ID" value="AET6Gv20162600.1"/>
    <property type="gene ID" value="AET6Gv20162600"/>
</dbReference>